<organism evidence="1 2">
    <name type="scientific">Roseateles amylovorans</name>
    <dbReference type="NCBI Taxonomy" id="2978473"/>
    <lineage>
        <taxon>Bacteria</taxon>
        <taxon>Pseudomonadati</taxon>
        <taxon>Pseudomonadota</taxon>
        <taxon>Betaproteobacteria</taxon>
        <taxon>Burkholderiales</taxon>
        <taxon>Sphaerotilaceae</taxon>
        <taxon>Roseateles</taxon>
    </lineage>
</organism>
<accession>A0ABY6B2G8</accession>
<dbReference type="Proteomes" id="UP001064933">
    <property type="component" value="Chromosome"/>
</dbReference>
<proteinExistence type="predicted"/>
<keyword evidence="2" id="KW-1185">Reference proteome</keyword>
<dbReference type="RefSeq" id="WP_261759411.1">
    <property type="nucleotide sequence ID" value="NZ_CP104562.2"/>
</dbReference>
<evidence type="ECO:0000313" key="1">
    <source>
        <dbReference type="EMBL" id="UXH79591.1"/>
    </source>
</evidence>
<gene>
    <name evidence="1" type="ORF">N4261_06640</name>
</gene>
<dbReference type="EMBL" id="CP104562">
    <property type="protein sequence ID" value="UXH79591.1"/>
    <property type="molecule type" value="Genomic_DNA"/>
</dbReference>
<evidence type="ECO:0000313" key="2">
    <source>
        <dbReference type="Proteomes" id="UP001064933"/>
    </source>
</evidence>
<dbReference type="Pfam" id="PF07751">
    <property type="entry name" value="Abi_2"/>
    <property type="match status" value="1"/>
</dbReference>
<name>A0ABY6B2G8_9BURK</name>
<reference evidence="1" key="1">
    <citation type="submission" date="2022-10" db="EMBL/GenBank/DDBJ databases">
        <title>Characterization and whole genome sequencing of a new Roseateles species, isolated from fresh water.</title>
        <authorList>
            <person name="Guliayeva D.Y."/>
            <person name="Akhremchuk A.E."/>
            <person name="Sikolenko M.A."/>
            <person name="Valentovich L.N."/>
            <person name="Sidarenka A.V."/>
        </authorList>
    </citation>
    <scope>NUCLEOTIDE SEQUENCE</scope>
    <source>
        <strain evidence="1">BIM B-1768</strain>
    </source>
</reference>
<sequence>MKYTKLALSQQKLIDLMSQRGLPLTAPDDLAMARRALDRIGYFRLSGFMLPFVQGGRGADRHNFKAGASIEKIVSLHDFDATLRMHCIEGLSQLEVAIRVSICDHLSRSHGAHWPLSAKPFKQGKHLENLEALAKVAEFDLNRGQPYARRTGMHQFLDRYYAKYTDPATRMPPGWMLRECASFRTWAFLFAGLEASEQKQISDSWKYPSGKRIDHTVLEDWFHSLSVLRNRCAHHGRITHKTFPFAPIAARDPSVAHLFRGRGTDLRTLMVVIAVLLKCVDPRAMWSRKLNTFLDWQSDIDIDGAAGFSPWGQGSWRDDPLWAF</sequence>
<dbReference type="InterPro" id="IPR011664">
    <property type="entry name" value="Abi_system_AbiD/AbiF-like"/>
</dbReference>
<protein>
    <submittedName>
        <fullName evidence="1">Abi family protein</fullName>
    </submittedName>
</protein>